<accession>A0ABN2SCP0</accession>
<dbReference type="InterPro" id="IPR002347">
    <property type="entry name" value="SDR_fam"/>
</dbReference>
<organism evidence="4 5">
    <name type="scientific">Terrabacter lapilli</name>
    <dbReference type="NCBI Taxonomy" id="436231"/>
    <lineage>
        <taxon>Bacteria</taxon>
        <taxon>Bacillati</taxon>
        <taxon>Actinomycetota</taxon>
        <taxon>Actinomycetes</taxon>
        <taxon>Micrococcales</taxon>
        <taxon>Intrasporangiaceae</taxon>
        <taxon>Terrabacter</taxon>
    </lineage>
</organism>
<dbReference type="EMBL" id="BAAAPU010000007">
    <property type="protein sequence ID" value="GAA1983766.1"/>
    <property type="molecule type" value="Genomic_DNA"/>
</dbReference>
<name>A0ABN2SCP0_9MICO</name>
<dbReference type="RefSeq" id="WP_344063166.1">
    <property type="nucleotide sequence ID" value="NZ_BAAAPU010000007.1"/>
</dbReference>
<gene>
    <name evidence="4" type="ORF">GCM10009817_26490</name>
</gene>
<evidence type="ECO:0000256" key="2">
    <source>
        <dbReference type="ARBA" id="ARBA00023002"/>
    </source>
</evidence>
<evidence type="ECO:0000259" key="3">
    <source>
        <dbReference type="SMART" id="SM00822"/>
    </source>
</evidence>
<dbReference type="SUPFAM" id="SSF51735">
    <property type="entry name" value="NAD(P)-binding Rossmann-fold domains"/>
    <property type="match status" value="1"/>
</dbReference>
<keyword evidence="2" id="KW-0560">Oxidoreductase</keyword>
<dbReference type="PANTHER" id="PTHR42901:SF1">
    <property type="entry name" value="ALCOHOL DEHYDROGENASE"/>
    <property type="match status" value="1"/>
</dbReference>
<proteinExistence type="inferred from homology"/>
<dbReference type="PANTHER" id="PTHR42901">
    <property type="entry name" value="ALCOHOL DEHYDROGENASE"/>
    <property type="match status" value="1"/>
</dbReference>
<dbReference type="PROSITE" id="PS00061">
    <property type="entry name" value="ADH_SHORT"/>
    <property type="match status" value="1"/>
</dbReference>
<evidence type="ECO:0000313" key="4">
    <source>
        <dbReference type="EMBL" id="GAA1983766.1"/>
    </source>
</evidence>
<reference evidence="4 5" key="1">
    <citation type="journal article" date="2019" name="Int. J. Syst. Evol. Microbiol.">
        <title>The Global Catalogue of Microorganisms (GCM) 10K type strain sequencing project: providing services to taxonomists for standard genome sequencing and annotation.</title>
        <authorList>
            <consortium name="The Broad Institute Genomics Platform"/>
            <consortium name="The Broad Institute Genome Sequencing Center for Infectious Disease"/>
            <person name="Wu L."/>
            <person name="Ma J."/>
        </authorList>
    </citation>
    <scope>NUCLEOTIDE SEQUENCE [LARGE SCALE GENOMIC DNA]</scope>
    <source>
        <strain evidence="4 5">JCM 15628</strain>
    </source>
</reference>
<protein>
    <submittedName>
        <fullName evidence="4">SDR family NAD(P)-dependent oxidoreductase</fullName>
    </submittedName>
</protein>
<dbReference type="Pfam" id="PF00106">
    <property type="entry name" value="adh_short"/>
    <property type="match status" value="1"/>
</dbReference>
<evidence type="ECO:0000313" key="5">
    <source>
        <dbReference type="Proteomes" id="UP001500013"/>
    </source>
</evidence>
<dbReference type="PRINTS" id="PR00081">
    <property type="entry name" value="GDHRDH"/>
</dbReference>
<dbReference type="Proteomes" id="UP001500013">
    <property type="component" value="Unassembled WGS sequence"/>
</dbReference>
<comment type="caution">
    <text evidence="4">The sequence shown here is derived from an EMBL/GenBank/DDBJ whole genome shotgun (WGS) entry which is preliminary data.</text>
</comment>
<evidence type="ECO:0000256" key="1">
    <source>
        <dbReference type="ARBA" id="ARBA00006484"/>
    </source>
</evidence>
<dbReference type="SMART" id="SM00822">
    <property type="entry name" value="PKS_KR"/>
    <property type="match status" value="1"/>
</dbReference>
<keyword evidence="5" id="KW-1185">Reference proteome</keyword>
<dbReference type="InterPro" id="IPR020904">
    <property type="entry name" value="Sc_DH/Rdtase_CS"/>
</dbReference>
<dbReference type="InterPro" id="IPR036291">
    <property type="entry name" value="NAD(P)-bd_dom_sf"/>
</dbReference>
<dbReference type="InterPro" id="IPR057326">
    <property type="entry name" value="KR_dom"/>
</dbReference>
<feature type="domain" description="Ketoreductase" evidence="3">
    <location>
        <begin position="15"/>
        <end position="191"/>
    </location>
</feature>
<comment type="similarity">
    <text evidence="1">Belongs to the short-chain dehydrogenases/reductases (SDR) family.</text>
</comment>
<dbReference type="Gene3D" id="3.40.50.720">
    <property type="entry name" value="NAD(P)-binding Rossmann-like Domain"/>
    <property type="match status" value="1"/>
</dbReference>
<sequence>MTSEQTTDHSTSTRPLALITGGGTGIGAAIARRLSHDGYDVVVAGRRREKLDAVVAAIETDGGTARALVLDVTDADSVARGVGSLERCDVVVNNAGGALGVSRVEDSDPEEWQTMYATNVVGTLRVTKAVLPMLRRSPRATIVDISSIAGERVYEGGAGYVAAKHGTSVVSETLRLELNGENIRVVDIRPGMVHTEEFSLTRLHGDRAAADKVYEGVDRPLVAEDVAECVGFVVGLPQHVNIDTMVIKPVAQAAPHKVHRGSIDWKTAR</sequence>